<name>K7S482_ACIA4</name>
<sequence length="106" mass="11934">MNDFTELIDTLAEGETANEGSRLLNQIIKECRDTGNTGSITLRITIVPKYGDGPDLEISDDLSHKSPKRNRLHTFTWVDKKGHWSRTNPDQDALPNITDISVRGDR</sequence>
<dbReference type="EMBL" id="CP003493">
    <property type="protein sequence ID" value="AFV89372.1"/>
    <property type="molecule type" value="Genomic_DNA"/>
</dbReference>
<evidence type="ECO:0000313" key="2">
    <source>
        <dbReference type="EMBL" id="AFV89372.1"/>
    </source>
</evidence>
<dbReference type="HOGENOM" id="CLU_2220782_0_0_11"/>
<dbReference type="STRING" id="1171373.PACID_15590"/>
<protein>
    <submittedName>
        <fullName evidence="2">Uncharacterized protein</fullName>
    </submittedName>
</protein>
<proteinExistence type="predicted"/>
<evidence type="ECO:0000313" key="3">
    <source>
        <dbReference type="Proteomes" id="UP000000214"/>
    </source>
</evidence>
<reference evidence="2 3" key="1">
    <citation type="journal article" date="2012" name="BMC Genomics">
        <title>The genome sequence of Propionibacterium acidipropionici provides insights into its biotechnological and industrial potential.</title>
        <authorList>
            <person name="Parizzi L.P."/>
            <person name="Grassi M.C."/>
            <person name="Llerena L.A."/>
            <person name="Carazzolle M.F."/>
            <person name="Queiroz V.L."/>
            <person name="Lunardi I."/>
            <person name="Zeidler A.F."/>
            <person name="Teixeira P.J."/>
            <person name="Mieczkowski P."/>
            <person name="Rincones J."/>
            <person name="Pereira G.A."/>
        </authorList>
    </citation>
    <scope>NUCLEOTIDE SEQUENCE [LARGE SCALE GENOMIC DNA]</scope>
    <source>
        <strain evidence="3">ATCC 4875 / DSM 20272 / JCM 6432 / NBRC 12425 / NCIMB 8070</strain>
    </source>
</reference>
<evidence type="ECO:0000256" key="1">
    <source>
        <dbReference type="SAM" id="MobiDB-lite"/>
    </source>
</evidence>
<dbReference type="AlphaFoldDB" id="K7S482"/>
<dbReference type="Proteomes" id="UP000000214">
    <property type="component" value="Chromosome"/>
</dbReference>
<gene>
    <name evidence="2" type="ordered locus">PACID_15590</name>
</gene>
<dbReference type="RefSeq" id="WP_015070278.1">
    <property type="nucleotide sequence ID" value="NC_019395.1"/>
</dbReference>
<dbReference type="eggNOG" id="ENOG5032KGM">
    <property type="taxonomic scope" value="Bacteria"/>
</dbReference>
<feature type="region of interest" description="Disordered" evidence="1">
    <location>
        <begin position="86"/>
        <end position="106"/>
    </location>
</feature>
<dbReference type="KEGG" id="pbo:PACID_15590"/>
<dbReference type="PATRIC" id="fig|1171373.8.peg.1543"/>
<organism evidence="2 3">
    <name type="scientific">Acidipropionibacterium acidipropionici (strain ATCC 4875 / DSM 20272 / JCM 6432 / NBRC 12425 / NCIMB 8070 / 4)</name>
    <name type="common">Propionibacterium acidipropionici</name>
    <dbReference type="NCBI Taxonomy" id="1171373"/>
    <lineage>
        <taxon>Bacteria</taxon>
        <taxon>Bacillati</taxon>
        <taxon>Actinomycetota</taxon>
        <taxon>Actinomycetes</taxon>
        <taxon>Propionibacteriales</taxon>
        <taxon>Propionibacteriaceae</taxon>
        <taxon>Acidipropionibacterium</taxon>
    </lineage>
</organism>
<accession>K7S482</accession>